<accession>A0A6B3VVR2</accession>
<evidence type="ECO:0000256" key="6">
    <source>
        <dbReference type="ARBA" id="ARBA00022989"/>
    </source>
</evidence>
<evidence type="ECO:0000256" key="4">
    <source>
        <dbReference type="ARBA" id="ARBA00022544"/>
    </source>
</evidence>
<dbReference type="GO" id="GO:0016020">
    <property type="term" value="C:membrane"/>
    <property type="evidence" value="ECO:0007669"/>
    <property type="project" value="UniProtKB-SubCell"/>
</dbReference>
<feature type="transmembrane region" description="Helical" evidence="8">
    <location>
        <begin position="286"/>
        <end position="305"/>
    </location>
</feature>
<keyword evidence="3" id="KW-0813">Transport</keyword>
<feature type="transmembrane region" description="Helical" evidence="8">
    <location>
        <begin position="198"/>
        <end position="218"/>
    </location>
</feature>
<evidence type="ECO:0000256" key="2">
    <source>
        <dbReference type="ARBA" id="ARBA00007998"/>
    </source>
</evidence>
<dbReference type="NCBIfam" id="TIGR00912">
    <property type="entry name" value="2A0309"/>
    <property type="match status" value="1"/>
</dbReference>
<keyword evidence="11" id="KW-1185">Reference proteome</keyword>
<dbReference type="EMBL" id="JAAIWN010000031">
    <property type="protein sequence ID" value="NEY82330.1"/>
    <property type="molecule type" value="Genomic_DNA"/>
</dbReference>
<reference evidence="9 12" key="2">
    <citation type="submission" date="2020-07" db="EMBL/GenBank/DDBJ databases">
        <authorList>
            <person name="Feng H."/>
        </authorList>
    </citation>
    <scope>NUCLEOTIDE SEQUENCE [LARGE SCALE GENOMIC DNA]</scope>
    <source>
        <strain evidence="9">S-12</strain>
        <strain evidence="12">s-12</strain>
    </source>
</reference>
<evidence type="ECO:0000256" key="3">
    <source>
        <dbReference type="ARBA" id="ARBA00022448"/>
    </source>
</evidence>
<evidence type="ECO:0000256" key="7">
    <source>
        <dbReference type="ARBA" id="ARBA00023136"/>
    </source>
</evidence>
<feature type="transmembrane region" description="Helical" evidence="8">
    <location>
        <begin position="132"/>
        <end position="150"/>
    </location>
</feature>
<name>A0A6B3VVR2_9BACI</name>
<proteinExistence type="inferred from homology"/>
<feature type="transmembrane region" description="Helical" evidence="8">
    <location>
        <begin position="99"/>
        <end position="117"/>
    </location>
</feature>
<dbReference type="Proteomes" id="UP000472971">
    <property type="component" value="Unassembled WGS sequence"/>
</dbReference>
<dbReference type="Pfam" id="PF03845">
    <property type="entry name" value="Spore_permease"/>
    <property type="match status" value="1"/>
</dbReference>
<evidence type="ECO:0000313" key="9">
    <source>
        <dbReference type="EMBL" id="MBA4536944.1"/>
    </source>
</evidence>
<feature type="transmembrane region" description="Helical" evidence="8">
    <location>
        <begin position="56"/>
        <end position="78"/>
    </location>
</feature>
<comment type="caution">
    <text evidence="10">The sequence shown here is derived from an EMBL/GenBank/DDBJ whole genome shotgun (WGS) entry which is preliminary data.</text>
</comment>
<dbReference type="EMBL" id="JACEIO010000013">
    <property type="protein sequence ID" value="MBA4536944.1"/>
    <property type="molecule type" value="Genomic_DNA"/>
</dbReference>
<feature type="transmembrane region" description="Helical" evidence="8">
    <location>
        <begin position="317"/>
        <end position="335"/>
    </location>
</feature>
<evidence type="ECO:0000256" key="1">
    <source>
        <dbReference type="ARBA" id="ARBA00004141"/>
    </source>
</evidence>
<organism evidence="10 11">
    <name type="scientific">Bacillus aquiflavi</name>
    <dbReference type="NCBI Taxonomy" id="2672567"/>
    <lineage>
        <taxon>Bacteria</taxon>
        <taxon>Bacillati</taxon>
        <taxon>Bacillota</taxon>
        <taxon>Bacilli</taxon>
        <taxon>Bacillales</taxon>
        <taxon>Bacillaceae</taxon>
        <taxon>Bacillus</taxon>
    </lineage>
</organism>
<dbReference type="PANTHER" id="PTHR34975:SF2">
    <property type="entry name" value="SPORE GERMINATION PROTEIN A2"/>
    <property type="match status" value="1"/>
</dbReference>
<keyword evidence="5 8" id="KW-0812">Transmembrane</keyword>
<feature type="transmembrane region" description="Helical" evidence="8">
    <location>
        <begin position="157"/>
        <end position="178"/>
    </location>
</feature>
<comment type="subcellular location">
    <subcellularLocation>
        <location evidence="1">Membrane</location>
        <topology evidence="1">Multi-pass membrane protein</topology>
    </subcellularLocation>
</comment>
<sequence>MINLPSFFKEIIMMSMKGSDQVSILHYILITMMAIGLKNHVVVIPPLIQVAGRDSWLSVIFAYGFTLIWGLLVIYIYNGTKAQNMTLWLQQSIGKVATMIFNTMIVLYLIFLATLMVKETVIWTNVSYLQETPAFVLTLFLTVVCFFLAITSFRAIAIANVFFLSAVIVFGFFVAFVNMQFKDFSLLKPFLEHGYEPVIMGMVYPASGMIEMIMILFLQHKIKGKIRYKHIIIIGLLLTWLTLGPLIGAIIEFGPAEAARQRFPAYEEWGLARIGRFFEHLDFLSVYQWLTGAFIRVSLLLFVSTEIFQLQTKKKKIWFLLIIVTMMNIVALLPISDLDYYKLLKFVFIPFTFIFFLTVSLLLGFVVFFFKNKSKQPKKEVKM</sequence>
<evidence type="ECO:0000313" key="11">
    <source>
        <dbReference type="Proteomes" id="UP000472971"/>
    </source>
</evidence>
<evidence type="ECO:0000256" key="5">
    <source>
        <dbReference type="ARBA" id="ARBA00022692"/>
    </source>
</evidence>
<feature type="transmembrane region" description="Helical" evidence="8">
    <location>
        <begin position="230"/>
        <end position="251"/>
    </location>
</feature>
<feature type="transmembrane region" description="Helical" evidence="8">
    <location>
        <begin position="24"/>
        <end position="44"/>
    </location>
</feature>
<dbReference type="AlphaFoldDB" id="A0A6B3VVR2"/>
<reference evidence="10 11" key="1">
    <citation type="submission" date="2020-02" db="EMBL/GenBank/DDBJ databases">
        <title>Bacillus aquiflavi sp. nov., isolated from yellow water of strong flavor Chinese baijiu in Yibin region of China.</title>
        <authorList>
            <person name="Xie J."/>
        </authorList>
    </citation>
    <scope>NUCLEOTIDE SEQUENCE [LARGE SCALE GENOMIC DNA]</scope>
    <source>
        <strain evidence="10 11">3H-10</strain>
    </source>
</reference>
<evidence type="ECO:0000313" key="12">
    <source>
        <dbReference type="Proteomes" id="UP000570010"/>
    </source>
</evidence>
<keyword evidence="4" id="KW-0309">Germination</keyword>
<gene>
    <name evidence="10" type="ORF">G4D64_12650</name>
    <name evidence="9" type="ORF">H1Z61_07250</name>
</gene>
<comment type="similarity">
    <text evidence="2">Belongs to the amino acid-polyamine-organocation (APC) superfamily. Spore germination protein (SGP) (TC 2.A.3.9) family.</text>
</comment>
<dbReference type="InterPro" id="IPR004761">
    <property type="entry name" value="Spore_GerAB"/>
</dbReference>
<feature type="transmembrane region" description="Helical" evidence="8">
    <location>
        <begin position="347"/>
        <end position="370"/>
    </location>
</feature>
<protein>
    <submittedName>
        <fullName evidence="10">Endospore germination permease</fullName>
    </submittedName>
</protein>
<keyword evidence="6 8" id="KW-1133">Transmembrane helix</keyword>
<dbReference type="PANTHER" id="PTHR34975">
    <property type="entry name" value="SPORE GERMINATION PROTEIN A2"/>
    <property type="match status" value="1"/>
</dbReference>
<evidence type="ECO:0000313" key="10">
    <source>
        <dbReference type="EMBL" id="NEY82330.1"/>
    </source>
</evidence>
<keyword evidence="7 8" id="KW-0472">Membrane</keyword>
<evidence type="ECO:0000256" key="8">
    <source>
        <dbReference type="SAM" id="Phobius"/>
    </source>
</evidence>
<dbReference type="GO" id="GO:0009847">
    <property type="term" value="P:spore germination"/>
    <property type="evidence" value="ECO:0007669"/>
    <property type="project" value="InterPro"/>
</dbReference>
<dbReference type="RefSeq" id="WP_163242736.1">
    <property type="nucleotide sequence ID" value="NZ_CP082780.1"/>
</dbReference>
<dbReference type="Proteomes" id="UP000570010">
    <property type="component" value="Unassembled WGS sequence"/>
</dbReference>